<feature type="transmembrane region" description="Helical" evidence="6">
    <location>
        <begin position="12"/>
        <end position="32"/>
    </location>
</feature>
<dbReference type="PANTHER" id="PTHR30238">
    <property type="entry name" value="MEMBRANE BOUND PREDICTED REDOX MODULATOR"/>
    <property type="match status" value="1"/>
</dbReference>
<organism evidence="7 8">
    <name type="scientific">Candidatus Fonsibacter lacus</name>
    <dbReference type="NCBI Taxonomy" id="2576439"/>
    <lineage>
        <taxon>Bacteria</taxon>
        <taxon>Pseudomonadati</taxon>
        <taxon>Pseudomonadota</taxon>
        <taxon>Alphaproteobacteria</taxon>
        <taxon>Candidatus Pelagibacterales</taxon>
        <taxon>Candidatus Pelagibacterales incertae sedis</taxon>
        <taxon>Candidatus Fonsibacter</taxon>
    </lineage>
</organism>
<keyword evidence="3 6" id="KW-0812">Transmembrane</keyword>
<dbReference type="GO" id="GO:0016020">
    <property type="term" value="C:membrane"/>
    <property type="evidence" value="ECO:0007669"/>
    <property type="project" value="UniProtKB-SubCell"/>
</dbReference>
<feature type="transmembrane region" description="Helical" evidence="6">
    <location>
        <begin position="44"/>
        <end position="66"/>
    </location>
</feature>
<dbReference type="Proteomes" id="UP000699985">
    <property type="component" value="Unassembled WGS sequence"/>
</dbReference>
<evidence type="ECO:0000256" key="6">
    <source>
        <dbReference type="SAM" id="Phobius"/>
    </source>
</evidence>
<gene>
    <name evidence="7" type="ORF">EBX29_02875</name>
</gene>
<evidence type="ECO:0000256" key="3">
    <source>
        <dbReference type="ARBA" id="ARBA00022692"/>
    </source>
</evidence>
<reference evidence="7" key="1">
    <citation type="submission" date="2018-10" db="EMBL/GenBank/DDBJ databases">
        <title>Iterative Subtractive Binning of Freshwater Chronoseries Metagenomes Recovers Nearly Complete Genomes from over Four Hundred Novel Species.</title>
        <authorList>
            <person name="Rodriguez-R L.M."/>
            <person name="Tsementzi D."/>
            <person name="Luo C."/>
            <person name="Konstantinidis K.T."/>
        </authorList>
    </citation>
    <scope>NUCLEOTIDE SEQUENCE</scope>
    <source>
        <strain evidence="7">WB8_1A_003</strain>
    </source>
</reference>
<protein>
    <submittedName>
        <fullName evidence="7">TerC family protein</fullName>
    </submittedName>
</protein>
<evidence type="ECO:0000313" key="7">
    <source>
        <dbReference type="EMBL" id="NCU50701.1"/>
    </source>
</evidence>
<comment type="caution">
    <text evidence="7">The sequence shown here is derived from an EMBL/GenBank/DDBJ whole genome shotgun (WGS) entry which is preliminary data.</text>
</comment>
<dbReference type="AlphaFoldDB" id="A0A966LWD6"/>
<dbReference type="PANTHER" id="PTHR30238:SF4">
    <property type="entry name" value="SLL1022 PROTEIN"/>
    <property type="match status" value="1"/>
</dbReference>
<evidence type="ECO:0000256" key="1">
    <source>
        <dbReference type="ARBA" id="ARBA00004141"/>
    </source>
</evidence>
<feature type="transmembrane region" description="Helical" evidence="6">
    <location>
        <begin position="144"/>
        <end position="169"/>
    </location>
</feature>
<dbReference type="Pfam" id="PF03741">
    <property type="entry name" value="TerC"/>
    <property type="match status" value="1"/>
</dbReference>
<feature type="transmembrane region" description="Helical" evidence="6">
    <location>
        <begin position="117"/>
        <end position="138"/>
    </location>
</feature>
<comment type="subcellular location">
    <subcellularLocation>
        <location evidence="1">Membrane</location>
        <topology evidence="1">Multi-pass membrane protein</topology>
    </subcellularLocation>
</comment>
<dbReference type="EMBL" id="RGMI01000123">
    <property type="protein sequence ID" value="NCU50701.1"/>
    <property type="molecule type" value="Genomic_DNA"/>
</dbReference>
<keyword evidence="4 6" id="KW-1133">Transmembrane helix</keyword>
<proteinExistence type="inferred from homology"/>
<keyword evidence="5 6" id="KW-0472">Membrane</keyword>
<accession>A0A966LWD6</accession>
<name>A0A966LWD6_9PROT</name>
<feature type="non-terminal residue" evidence="7">
    <location>
        <position position="170"/>
    </location>
</feature>
<comment type="similarity">
    <text evidence="2">Belongs to the TerC family.</text>
</comment>
<evidence type="ECO:0000256" key="5">
    <source>
        <dbReference type="ARBA" id="ARBA00023136"/>
    </source>
</evidence>
<dbReference type="NCBIfam" id="TIGR03717">
    <property type="entry name" value="R_switched_YjbE"/>
    <property type="match status" value="1"/>
</dbReference>
<sequence length="170" mass="18714">MEFFSEEIRITIQIILIDLVLSADNAVIIGMAASQFDPAIRKKVLIIGTGFAVVFRILFSAMTAYLMQFQGIRTIGGILLLWVSYKLYVDILKKKEETKDISKYQVKESEKSNFRKAVMTVIVADITLSLDNVIAVAGAAGTNYALLVFGLGLAIILMVTLANAISVYIK</sequence>
<dbReference type="InterPro" id="IPR005496">
    <property type="entry name" value="Integral_membrane_TerC"/>
</dbReference>
<feature type="transmembrane region" description="Helical" evidence="6">
    <location>
        <begin position="72"/>
        <end position="89"/>
    </location>
</feature>
<dbReference type="InterPro" id="IPR022301">
    <property type="entry name" value="Integral_membrane_YjbE"/>
</dbReference>
<evidence type="ECO:0000256" key="2">
    <source>
        <dbReference type="ARBA" id="ARBA00007511"/>
    </source>
</evidence>
<evidence type="ECO:0000256" key="4">
    <source>
        <dbReference type="ARBA" id="ARBA00022989"/>
    </source>
</evidence>
<evidence type="ECO:0000313" key="8">
    <source>
        <dbReference type="Proteomes" id="UP000699985"/>
    </source>
</evidence>